<dbReference type="GeneID" id="96086944"/>
<keyword evidence="1" id="KW-1133">Transmembrane helix</keyword>
<comment type="caution">
    <text evidence="3">The sequence shown here is derived from an EMBL/GenBank/DDBJ whole genome shotgun (WGS) entry which is preliminary data.</text>
</comment>
<dbReference type="Pfam" id="PF20237">
    <property type="entry name" value="DUF6594"/>
    <property type="match status" value="1"/>
</dbReference>
<proteinExistence type="predicted"/>
<dbReference type="RefSeq" id="XP_069305390.1">
    <property type="nucleotide sequence ID" value="XM_069452772.1"/>
</dbReference>
<evidence type="ECO:0000313" key="4">
    <source>
        <dbReference type="Proteomes" id="UP001578633"/>
    </source>
</evidence>
<dbReference type="Proteomes" id="UP001578633">
    <property type="component" value="Chromosome 6"/>
</dbReference>
<gene>
    <name evidence="3" type="ORF">ACET3X_006622</name>
</gene>
<feature type="transmembrane region" description="Helical" evidence="1">
    <location>
        <begin position="229"/>
        <end position="247"/>
    </location>
</feature>
<feature type="transmembrane region" description="Helical" evidence="1">
    <location>
        <begin position="253"/>
        <end position="269"/>
    </location>
</feature>
<evidence type="ECO:0000313" key="3">
    <source>
        <dbReference type="EMBL" id="KAL1794806.1"/>
    </source>
</evidence>
<protein>
    <recommendedName>
        <fullName evidence="2">DUF6594 domain-containing protein</fullName>
    </recommendedName>
</protein>
<evidence type="ECO:0000259" key="2">
    <source>
        <dbReference type="Pfam" id="PF20237"/>
    </source>
</evidence>
<accession>A0ABR3UE89</accession>
<dbReference type="EMBL" id="JBHGVX010000006">
    <property type="protein sequence ID" value="KAL1794806.1"/>
    <property type="molecule type" value="Genomic_DNA"/>
</dbReference>
<sequence length="274" mass="30681">MAAKANSGQINSAPSVKERIEALYNHSRLFEMIANCPQIGIYRIFSRELALCLAHMEGEVYQCGRAVEDFLQKNAQREGSTPSEAEYKRIMNDLANTLLLYGRVFEMSQKMSSSTPSSKTSMNRYRINSLVDRGAVLEDEGLSPMALFIREWILNPLVDFIASPSQDLLMRLPVYRRRYQERERDNNGRIINSKTVSAAANASVSVLAILILIAPIATFSVMKEQSLRIMIMPLFCLLLAASAQLMGSDAMPSYTIVIGYFQAMVFFIGPPNDV</sequence>
<keyword evidence="1" id="KW-0472">Membrane</keyword>
<feature type="domain" description="DUF6594" evidence="2">
    <location>
        <begin position="28"/>
        <end position="248"/>
    </location>
</feature>
<feature type="transmembrane region" description="Helical" evidence="1">
    <location>
        <begin position="202"/>
        <end position="222"/>
    </location>
</feature>
<dbReference type="InterPro" id="IPR046529">
    <property type="entry name" value="DUF6594"/>
</dbReference>
<keyword evidence="1" id="KW-0812">Transmembrane</keyword>
<reference evidence="3 4" key="1">
    <citation type="submission" date="2024-09" db="EMBL/GenBank/DDBJ databases">
        <title>T2T genomes of carrot and Alternaria dauci and their utility for understanding host-pathogen interaction during carrot leaf blight disease.</title>
        <authorList>
            <person name="Liu W."/>
            <person name="Xu S."/>
            <person name="Ou C."/>
            <person name="Liu X."/>
            <person name="Zhuang F."/>
            <person name="Deng X.W."/>
        </authorList>
    </citation>
    <scope>NUCLEOTIDE SEQUENCE [LARGE SCALE GENOMIC DNA]</scope>
    <source>
        <strain evidence="3 4">A2016</strain>
    </source>
</reference>
<keyword evidence="4" id="KW-1185">Reference proteome</keyword>
<name>A0ABR3UE89_9PLEO</name>
<organism evidence="3 4">
    <name type="scientific">Alternaria dauci</name>
    <dbReference type="NCBI Taxonomy" id="48095"/>
    <lineage>
        <taxon>Eukaryota</taxon>
        <taxon>Fungi</taxon>
        <taxon>Dikarya</taxon>
        <taxon>Ascomycota</taxon>
        <taxon>Pezizomycotina</taxon>
        <taxon>Dothideomycetes</taxon>
        <taxon>Pleosporomycetidae</taxon>
        <taxon>Pleosporales</taxon>
        <taxon>Pleosporineae</taxon>
        <taxon>Pleosporaceae</taxon>
        <taxon>Alternaria</taxon>
        <taxon>Alternaria sect. Porri</taxon>
    </lineage>
</organism>
<evidence type="ECO:0000256" key="1">
    <source>
        <dbReference type="SAM" id="Phobius"/>
    </source>
</evidence>